<feature type="region of interest" description="Disordered" evidence="2">
    <location>
        <begin position="358"/>
        <end position="401"/>
    </location>
</feature>
<dbReference type="EMBL" id="KV722353">
    <property type="protein sequence ID" value="OCH93617.1"/>
    <property type="molecule type" value="Genomic_DNA"/>
</dbReference>
<proteinExistence type="predicted"/>
<keyword evidence="1" id="KW-0175">Coiled coil</keyword>
<organism evidence="3 4">
    <name type="scientific">Obba rivulosa</name>
    <dbReference type="NCBI Taxonomy" id="1052685"/>
    <lineage>
        <taxon>Eukaryota</taxon>
        <taxon>Fungi</taxon>
        <taxon>Dikarya</taxon>
        <taxon>Basidiomycota</taxon>
        <taxon>Agaricomycotina</taxon>
        <taxon>Agaricomycetes</taxon>
        <taxon>Polyporales</taxon>
        <taxon>Gelatoporiaceae</taxon>
        <taxon>Obba</taxon>
    </lineage>
</organism>
<keyword evidence="4" id="KW-1185">Reference proteome</keyword>
<evidence type="ECO:0000256" key="2">
    <source>
        <dbReference type="SAM" id="MobiDB-lite"/>
    </source>
</evidence>
<gene>
    <name evidence="3" type="ORF">OBBRIDRAFT_790141</name>
</gene>
<feature type="region of interest" description="Disordered" evidence="2">
    <location>
        <begin position="293"/>
        <end position="336"/>
    </location>
</feature>
<reference evidence="3 4" key="1">
    <citation type="submission" date="2016-07" db="EMBL/GenBank/DDBJ databases">
        <title>Draft genome of the white-rot fungus Obba rivulosa 3A-2.</title>
        <authorList>
            <consortium name="DOE Joint Genome Institute"/>
            <person name="Miettinen O."/>
            <person name="Riley R."/>
            <person name="Acob R."/>
            <person name="Barry K."/>
            <person name="Cullen D."/>
            <person name="De Vries R."/>
            <person name="Hainaut M."/>
            <person name="Hatakka A."/>
            <person name="Henrissat B."/>
            <person name="Hilden K."/>
            <person name="Kuo R."/>
            <person name="Labutti K."/>
            <person name="Lipzen A."/>
            <person name="Makela M.R."/>
            <person name="Sandor L."/>
            <person name="Spatafora J.W."/>
            <person name="Grigoriev I.V."/>
            <person name="Hibbett D.S."/>
        </authorList>
    </citation>
    <scope>NUCLEOTIDE SEQUENCE [LARGE SCALE GENOMIC DNA]</scope>
    <source>
        <strain evidence="3 4">3A-2</strain>
    </source>
</reference>
<dbReference type="AlphaFoldDB" id="A0A8E2J2X6"/>
<evidence type="ECO:0000313" key="3">
    <source>
        <dbReference type="EMBL" id="OCH93617.1"/>
    </source>
</evidence>
<accession>A0A8E2J2X6</accession>
<feature type="compositionally biased region" description="Low complexity" evidence="2">
    <location>
        <begin position="369"/>
        <end position="389"/>
    </location>
</feature>
<dbReference type="OrthoDB" id="4092340at2759"/>
<name>A0A8E2J2X6_9APHY</name>
<feature type="compositionally biased region" description="Polar residues" evidence="2">
    <location>
        <begin position="296"/>
        <end position="316"/>
    </location>
</feature>
<feature type="coiled-coil region" evidence="1">
    <location>
        <begin position="116"/>
        <end position="163"/>
    </location>
</feature>
<sequence>MATPAPNPRASLLSGLRTGGVRSISGSNNIPHTAAPAGTFNIPRIVSTPHNDALFPPEEEDELSNMISQNLYLQNQASRLQQPVTAAVDGSANRFAHQQVMGMGMGGGMPYNGMNAAQAQAQLQALQLQMMQVEIARLQALQAQQYQEQLLAQAQLAQQAQRRQVQQQATRRAVGLVPPATAGPTGSFDLRAATTAAQMRRANQVDQLRSRLGVGADEQVPMTAAIGGKFGSRVTSARYDPEDDDFSSTGAKPPSTPNHTTVISGGTSLGSPMSNNMNSGSASVVPSKSDAAVSWRRSSTSNSVLGANRAVSSPTVKITPPPGERVSPPLEHGAAKFRPTPLQFSAAASQPLPATVAVEGIDEADGDDSSSVSSKSNSSPSTPHTASSAGDAPPLSPREEAAKKLYEGLGIGRSLPTISVAVPQEKEVVVQRLVSHPVRQPRGPPSNNEELLPKNFATRSRRKAIGALLDARERREVEAF</sequence>
<evidence type="ECO:0000256" key="1">
    <source>
        <dbReference type="SAM" id="Coils"/>
    </source>
</evidence>
<dbReference type="Proteomes" id="UP000250043">
    <property type="component" value="Unassembled WGS sequence"/>
</dbReference>
<feature type="region of interest" description="Disordered" evidence="2">
    <location>
        <begin position="234"/>
        <end position="260"/>
    </location>
</feature>
<protein>
    <submittedName>
        <fullName evidence="3">Uncharacterized protein</fullName>
    </submittedName>
</protein>
<evidence type="ECO:0000313" key="4">
    <source>
        <dbReference type="Proteomes" id="UP000250043"/>
    </source>
</evidence>